<name>A0A090L7R1_STRRB</name>
<reference evidence="11 12" key="1">
    <citation type="submission" date="2014-09" db="EMBL/GenBank/DDBJ databases">
        <authorList>
            <person name="Martin A.A."/>
        </authorList>
    </citation>
    <scope>NUCLEOTIDE SEQUENCE</scope>
    <source>
        <strain evidence="12">ED321</strain>
        <strain evidence="11">ED321 Heterogonic</strain>
    </source>
</reference>
<dbReference type="GO" id="GO:0005694">
    <property type="term" value="C:chromosome"/>
    <property type="evidence" value="ECO:0007669"/>
    <property type="project" value="UniProtKB-ARBA"/>
</dbReference>
<dbReference type="Proteomes" id="UP000035682">
    <property type="component" value="Unplaced"/>
</dbReference>
<keyword evidence="5" id="KW-0862">Zinc</keyword>
<keyword evidence="7" id="KW-0539">Nucleus</keyword>
<evidence type="ECO:0000256" key="6">
    <source>
        <dbReference type="ARBA" id="ARBA00023125"/>
    </source>
</evidence>
<dbReference type="WBParaSite" id="SRAE_2000051100.1">
    <property type="protein sequence ID" value="SRAE_2000051100.1"/>
    <property type="gene ID" value="WBGene00260706"/>
</dbReference>
<reference evidence="13" key="2">
    <citation type="submission" date="2020-12" db="UniProtKB">
        <authorList>
            <consortium name="WormBaseParasite"/>
        </authorList>
    </citation>
    <scope>IDENTIFICATION</scope>
</reference>
<evidence type="ECO:0000256" key="8">
    <source>
        <dbReference type="PROSITE-ProRule" id="PRU00042"/>
    </source>
</evidence>
<sequence length="521" mass="58274">MSLGYFSGQLNEMSIETSSALSTIIQDKLSSSSFTSSCTTISIDNASFKNSAMIKNEINDSLVFTPTEASLLHEKWNQFRNKRHSSSSSDSGLGLPISSPIAIKSPTHISTNNILFNNCYGASPFSPPGLSPLTLSSAPDSAFIPTPGSVGNQETRFNFDIINSHSFSASLSKTPETITPSTTTKFPDLSSSSAPVTGDSSSMIKCIQSSNSTPIPHIYSHNTLLHRSPNQITPSIFLNTTNNPGSCNNFSIQKLKTLIEMEQKQAVKEYQNNFDTTIKRAINAQRLLLNFTLLQQQQQQSKINSINFNNGNGDRTSISFDNNNIISHQNHNNLYKITSILPTINNNNNNNSNNTEDNQNNSIILTNKEEDKMSTIIPSQQEESFTGDIHGKKQYICEYCNKDFRRPDILSRHLRRHTGEKPFGCNDCGRFFSRSDHLRTHRRTHTDEKPYKCPICNYAARRRDVLSRHLGARHQTKNSAIPLNSKEINKKVKKKYDGMIDKNNNKEKSKLLLDNPINTVI</sequence>
<dbReference type="PROSITE" id="PS00028">
    <property type="entry name" value="ZINC_FINGER_C2H2_1"/>
    <property type="match status" value="2"/>
</dbReference>
<dbReference type="GO" id="GO:0000978">
    <property type="term" value="F:RNA polymerase II cis-regulatory region sequence-specific DNA binding"/>
    <property type="evidence" value="ECO:0007669"/>
    <property type="project" value="TreeGrafter"/>
</dbReference>
<dbReference type="PANTHER" id="PTHR23235">
    <property type="entry name" value="KRUEPPEL-LIKE TRANSCRIPTION FACTOR"/>
    <property type="match status" value="1"/>
</dbReference>
<dbReference type="FunFam" id="3.30.160.60:FF:001158">
    <property type="entry name" value="zinc finger protein 22"/>
    <property type="match status" value="1"/>
</dbReference>
<feature type="compositionally biased region" description="Low complexity" evidence="9">
    <location>
        <begin position="172"/>
        <end position="185"/>
    </location>
</feature>
<protein>
    <submittedName>
        <fullName evidence="11">Zinc finger, C2H2 domain and Zinc finger C2H2-type/integrase DNA-binding domain and Zinc finger, C2H2-like domain-containing protein</fullName>
    </submittedName>
</protein>
<feature type="domain" description="C2H2-type" evidence="10">
    <location>
        <begin position="395"/>
        <end position="422"/>
    </location>
</feature>
<dbReference type="CTD" id="36378200"/>
<dbReference type="GO" id="GO:0045893">
    <property type="term" value="P:positive regulation of DNA-templated transcription"/>
    <property type="evidence" value="ECO:0007669"/>
    <property type="project" value="UniProtKB-ARBA"/>
</dbReference>
<dbReference type="GO" id="GO:0000981">
    <property type="term" value="F:DNA-binding transcription factor activity, RNA polymerase II-specific"/>
    <property type="evidence" value="ECO:0007669"/>
    <property type="project" value="TreeGrafter"/>
</dbReference>
<evidence type="ECO:0000313" key="11">
    <source>
        <dbReference type="EMBL" id="CEF65836.1"/>
    </source>
</evidence>
<evidence type="ECO:0000256" key="7">
    <source>
        <dbReference type="ARBA" id="ARBA00023242"/>
    </source>
</evidence>
<dbReference type="PROSITE" id="PS50157">
    <property type="entry name" value="ZINC_FINGER_C2H2_2"/>
    <property type="match status" value="3"/>
</dbReference>
<keyword evidence="6 11" id="KW-0238">DNA-binding</keyword>
<dbReference type="PANTHER" id="PTHR23235:SF161">
    <property type="entry name" value="C2H2-TYPE DOMAIN-CONTAINING PROTEIN"/>
    <property type="match status" value="1"/>
</dbReference>
<organism evidence="11">
    <name type="scientific">Strongyloides ratti</name>
    <name type="common">Parasitic roundworm</name>
    <dbReference type="NCBI Taxonomy" id="34506"/>
    <lineage>
        <taxon>Eukaryota</taxon>
        <taxon>Metazoa</taxon>
        <taxon>Ecdysozoa</taxon>
        <taxon>Nematoda</taxon>
        <taxon>Chromadorea</taxon>
        <taxon>Rhabditida</taxon>
        <taxon>Tylenchina</taxon>
        <taxon>Panagrolaimomorpha</taxon>
        <taxon>Strongyloidoidea</taxon>
        <taxon>Strongyloididae</taxon>
        <taxon>Strongyloides</taxon>
    </lineage>
</organism>
<evidence type="ECO:0000256" key="2">
    <source>
        <dbReference type="ARBA" id="ARBA00022723"/>
    </source>
</evidence>
<dbReference type="OrthoDB" id="10018191at2759"/>
<keyword evidence="3" id="KW-0677">Repeat</keyword>
<dbReference type="InterPro" id="IPR013087">
    <property type="entry name" value="Znf_C2H2_type"/>
</dbReference>
<dbReference type="GeneID" id="36378200"/>
<evidence type="ECO:0000256" key="4">
    <source>
        <dbReference type="ARBA" id="ARBA00022771"/>
    </source>
</evidence>
<keyword evidence="2" id="KW-0479">Metal-binding</keyword>
<dbReference type="FunFam" id="3.30.160.60:FF:000045">
    <property type="entry name" value="ZFP69 zinc finger protein B"/>
    <property type="match status" value="1"/>
</dbReference>
<accession>A0A090L7R1</accession>
<evidence type="ECO:0000256" key="3">
    <source>
        <dbReference type="ARBA" id="ARBA00022737"/>
    </source>
</evidence>
<keyword evidence="4 8" id="KW-0863">Zinc-finger</keyword>
<comment type="subcellular location">
    <subcellularLocation>
        <location evidence="1">Nucleus</location>
    </subcellularLocation>
</comment>
<feature type="domain" description="C2H2-type" evidence="10">
    <location>
        <begin position="451"/>
        <end position="479"/>
    </location>
</feature>
<evidence type="ECO:0000256" key="1">
    <source>
        <dbReference type="ARBA" id="ARBA00004123"/>
    </source>
</evidence>
<dbReference type="Pfam" id="PF00096">
    <property type="entry name" value="zf-C2H2"/>
    <property type="match status" value="2"/>
</dbReference>
<dbReference type="WormBase" id="SRAE_2000051100">
    <property type="protein sequence ID" value="SRP09219"/>
    <property type="gene ID" value="WBGene00260706"/>
</dbReference>
<dbReference type="EMBL" id="LN609529">
    <property type="protein sequence ID" value="CEF65836.1"/>
    <property type="molecule type" value="Genomic_DNA"/>
</dbReference>
<gene>
    <name evidence="11 13 14" type="ORF">SRAE_2000051100</name>
</gene>
<feature type="region of interest" description="Disordered" evidence="9">
    <location>
        <begin position="172"/>
        <end position="194"/>
    </location>
</feature>
<evidence type="ECO:0000313" key="12">
    <source>
        <dbReference type="Proteomes" id="UP000035682"/>
    </source>
</evidence>
<evidence type="ECO:0000256" key="9">
    <source>
        <dbReference type="SAM" id="MobiDB-lite"/>
    </source>
</evidence>
<evidence type="ECO:0000313" key="14">
    <source>
        <dbReference type="WormBase" id="SRAE_2000051100"/>
    </source>
</evidence>
<dbReference type="RefSeq" id="XP_024505036.1">
    <property type="nucleotide sequence ID" value="XM_024651349.1"/>
</dbReference>
<dbReference type="SMART" id="SM00355">
    <property type="entry name" value="ZnF_C2H2"/>
    <property type="match status" value="3"/>
</dbReference>
<dbReference type="GO" id="GO:0008270">
    <property type="term" value="F:zinc ion binding"/>
    <property type="evidence" value="ECO:0007669"/>
    <property type="project" value="UniProtKB-KW"/>
</dbReference>
<keyword evidence="12" id="KW-1185">Reference proteome</keyword>
<proteinExistence type="predicted"/>
<dbReference type="SUPFAM" id="SSF57667">
    <property type="entry name" value="beta-beta-alpha zinc fingers"/>
    <property type="match status" value="2"/>
</dbReference>
<feature type="domain" description="C2H2-type" evidence="10">
    <location>
        <begin position="423"/>
        <end position="450"/>
    </location>
</feature>
<dbReference type="InterPro" id="IPR036236">
    <property type="entry name" value="Znf_C2H2_sf"/>
</dbReference>
<dbReference type="GO" id="GO:0005634">
    <property type="term" value="C:nucleus"/>
    <property type="evidence" value="ECO:0007669"/>
    <property type="project" value="UniProtKB-SubCell"/>
</dbReference>
<dbReference type="AlphaFoldDB" id="A0A090L7R1"/>
<dbReference type="FunFam" id="3.30.160.60:FF:001732">
    <property type="entry name" value="Zgc:162936"/>
    <property type="match status" value="1"/>
</dbReference>
<evidence type="ECO:0000256" key="5">
    <source>
        <dbReference type="ARBA" id="ARBA00022833"/>
    </source>
</evidence>
<evidence type="ECO:0000259" key="10">
    <source>
        <dbReference type="PROSITE" id="PS50157"/>
    </source>
</evidence>
<dbReference type="Gene3D" id="3.30.160.60">
    <property type="entry name" value="Classic Zinc Finger"/>
    <property type="match status" value="3"/>
</dbReference>
<dbReference type="STRING" id="34506.A0A090L7R1"/>
<evidence type="ECO:0000313" key="13">
    <source>
        <dbReference type="WBParaSite" id="SRAE_2000051100.1"/>
    </source>
</evidence>